<keyword evidence="5" id="KW-1185">Reference proteome</keyword>
<name>F0XM23_GROCL</name>
<dbReference type="STRING" id="655863.F0XM23"/>
<protein>
    <recommendedName>
        <fullName evidence="3">Wings apart-like protein C-terminal domain-containing protein</fullName>
    </recommendedName>
</protein>
<feature type="compositionally biased region" description="Polar residues" evidence="2">
    <location>
        <begin position="140"/>
        <end position="163"/>
    </location>
</feature>
<evidence type="ECO:0000256" key="2">
    <source>
        <dbReference type="SAM" id="MobiDB-lite"/>
    </source>
</evidence>
<sequence length="922" mass="99547">MLSTWSDKSQPSKKKLVSYGKAMSRSRNQPASLSASAQTIPESSQASAKAPVKDIYDFDYVGDDPPPVAKTPARKKPTQAERASTKPSAISKATVLAVPATHLLKRAADPKHPAVARPVATPAPLPAPTTARGTKRKSIQSESAACQQSSTGISTAKPLQSTPSPDPITLDSPHSTTTRVSRTTKNPLVLGSSSPSASLTHQRSLRTPPRDAAISSASRTLAQSTPPSKARVAAEIVRQQRLVQPSSGVPFRSQGIQSSQPQQAQQAQTRPAALAQRKRRRLIDTLAAQREESESDGEDTDSRDLDMGDDEEASSQTCTIASKYRHRRSTPVSDNRTAFMDVDSLVTASPGRMPIAPSTPGTLARRPTARRPNIKFTYNVERTMLAEQPPALDGPSGSDLSVLQSLLPEADPKPSAFDFDDDASGPSQGAIQSIHELRQAGANSRFSDELVDIMDRIGTSGTGKASSTRRSALLEMAGKLQGKSFMRHFRDHGSETQLFRDVGKETDVVAGYVLGCIVITLLANGTVSGRFLRDLRTQKIDRLFGVLLRFDEDIVRLAKDRKNNVSAFSRQILGTLKEAMQKLPIWKPAPAAPSDMSPRTVALVGLHLFVQQIYGGGGFGDNDTILSSSLTKQLFAIVSSTLPSAYDNVDGEDEVEQGPSVMSLGFSGNAETVDMYLALSLLERHSVAAMQSDIGAEWTRHYIPIVADALEVTLEEKQRLDRQLNGLELLALKLAMNTANNNPEAARHYVDKGHLRRLAEQGSRALAGIVRCVKTGSDVTPGALDELLLMLGVMINFSENDETAAESLVEGGGSVLIERLGASFLDGRSIAAEADSEEKTQINVAFAYLSILLGYLCRYNPVYKAFKRLSPNGSLKPLLDSIHQFIDFHDKVGKTSDVDGAEASHFTARLQALARELELRAY</sequence>
<dbReference type="EMBL" id="GL629794">
    <property type="protein sequence ID" value="EFX01418.1"/>
    <property type="molecule type" value="Genomic_DNA"/>
</dbReference>
<dbReference type="OrthoDB" id="78088at2759"/>
<dbReference type="InterPro" id="IPR022771">
    <property type="entry name" value="WAPL_C"/>
</dbReference>
<evidence type="ECO:0000313" key="5">
    <source>
        <dbReference type="Proteomes" id="UP000007796"/>
    </source>
</evidence>
<feature type="compositionally biased region" description="Low complexity" evidence="2">
    <location>
        <begin position="257"/>
        <end position="275"/>
    </location>
</feature>
<dbReference type="GeneID" id="25979785"/>
<dbReference type="PANTHER" id="PTHR22100:SF13">
    <property type="entry name" value="WINGS APART-LIKE PROTEIN HOMOLOG"/>
    <property type="match status" value="1"/>
</dbReference>
<dbReference type="InterPro" id="IPR011989">
    <property type="entry name" value="ARM-like"/>
</dbReference>
<feature type="compositionally biased region" description="Polar residues" evidence="2">
    <location>
        <begin position="172"/>
        <end position="202"/>
    </location>
</feature>
<feature type="region of interest" description="Disordered" evidence="2">
    <location>
        <begin position="1"/>
        <end position="332"/>
    </location>
</feature>
<evidence type="ECO:0000313" key="4">
    <source>
        <dbReference type="EMBL" id="EFX01418.1"/>
    </source>
</evidence>
<reference evidence="4 5" key="1">
    <citation type="journal article" date="2011" name="Proc. Natl. Acad. Sci. U.S.A.">
        <title>Genome and transcriptome analyses of the mountain pine beetle-fungal symbiont Grosmannia clavigera, a lodgepole pine pathogen.</title>
        <authorList>
            <person name="DiGuistini S."/>
            <person name="Wang Y."/>
            <person name="Liao N.Y."/>
            <person name="Taylor G."/>
            <person name="Tanguay P."/>
            <person name="Feau N."/>
            <person name="Henrissat B."/>
            <person name="Chan S.K."/>
            <person name="Hesse-Orce U."/>
            <person name="Alamouti S.M."/>
            <person name="Tsui C.K.M."/>
            <person name="Docking R.T."/>
            <person name="Levasseur A."/>
            <person name="Haridas S."/>
            <person name="Robertson G."/>
            <person name="Birol I."/>
            <person name="Holt R.A."/>
            <person name="Marra M.A."/>
            <person name="Hamelin R.C."/>
            <person name="Hirst M."/>
            <person name="Jones S.J.M."/>
            <person name="Bohlmann J."/>
            <person name="Breuil C."/>
        </authorList>
    </citation>
    <scope>NUCLEOTIDE SEQUENCE [LARGE SCALE GENOMIC DNA]</scope>
    <source>
        <strain evidence="5">kw1407 / UAMH 11150</strain>
    </source>
</reference>
<dbReference type="eggNOG" id="ENOG502RZXD">
    <property type="taxonomic scope" value="Eukaryota"/>
</dbReference>
<organism evidence="5">
    <name type="scientific">Grosmannia clavigera (strain kw1407 / UAMH 11150)</name>
    <name type="common">Blue stain fungus</name>
    <name type="synonym">Graphiocladiella clavigera</name>
    <dbReference type="NCBI Taxonomy" id="655863"/>
    <lineage>
        <taxon>Eukaryota</taxon>
        <taxon>Fungi</taxon>
        <taxon>Dikarya</taxon>
        <taxon>Ascomycota</taxon>
        <taxon>Pezizomycotina</taxon>
        <taxon>Sordariomycetes</taxon>
        <taxon>Sordariomycetidae</taxon>
        <taxon>Ophiostomatales</taxon>
        <taxon>Ophiostomataceae</taxon>
        <taxon>Leptographium</taxon>
    </lineage>
</organism>
<accession>F0XM23</accession>
<dbReference type="PANTHER" id="PTHR22100">
    <property type="entry name" value="WINGS APART-LIKE PROTEIN HOMOLOG"/>
    <property type="match status" value="1"/>
</dbReference>
<evidence type="ECO:0000256" key="1">
    <source>
        <dbReference type="ARBA" id="ARBA00006854"/>
    </source>
</evidence>
<proteinExistence type="inferred from homology"/>
<comment type="similarity">
    <text evidence="1">Belongs to the WAPL family.</text>
</comment>
<gene>
    <name evidence="4" type="ORF">CMQ_6360</name>
</gene>
<dbReference type="Pfam" id="PF07814">
    <property type="entry name" value="WAPL"/>
    <property type="match status" value="1"/>
</dbReference>
<dbReference type="InterPro" id="IPR039874">
    <property type="entry name" value="WAPL"/>
</dbReference>
<feature type="compositionally biased region" description="Polar residues" evidence="2">
    <location>
        <begin position="25"/>
        <end position="47"/>
    </location>
</feature>
<dbReference type="Proteomes" id="UP000007796">
    <property type="component" value="Unassembled WGS sequence"/>
</dbReference>
<dbReference type="InParanoid" id="F0XM23"/>
<dbReference type="Gene3D" id="1.25.10.10">
    <property type="entry name" value="Leucine-rich Repeat Variant"/>
    <property type="match status" value="2"/>
</dbReference>
<feature type="domain" description="Wings apart-like protein C-terminal" evidence="3">
    <location>
        <begin position="431"/>
        <end position="803"/>
    </location>
</feature>
<dbReference type="AlphaFoldDB" id="F0XM23"/>
<dbReference type="RefSeq" id="XP_014170900.1">
    <property type="nucleotide sequence ID" value="XM_014315425.1"/>
</dbReference>
<evidence type="ECO:0000259" key="3">
    <source>
        <dbReference type="Pfam" id="PF07814"/>
    </source>
</evidence>
<dbReference type="HOGENOM" id="CLU_304648_0_0_1"/>
<feature type="compositionally biased region" description="Polar residues" evidence="2">
    <location>
        <begin position="215"/>
        <end position="227"/>
    </location>
</feature>